<dbReference type="SMART" id="SM00822">
    <property type="entry name" value="PKS_KR"/>
    <property type="match status" value="1"/>
</dbReference>
<evidence type="ECO:0000313" key="6">
    <source>
        <dbReference type="Proteomes" id="UP000695022"/>
    </source>
</evidence>
<dbReference type="Pfam" id="PF13561">
    <property type="entry name" value="adh_short_C2"/>
    <property type="match status" value="1"/>
</dbReference>
<dbReference type="InterPro" id="IPR002347">
    <property type="entry name" value="SDR_fam"/>
</dbReference>
<accession>A0ABM1FBP6</accession>
<evidence type="ECO:0000313" key="7">
    <source>
        <dbReference type="RefSeq" id="XP_014681867.1"/>
    </source>
</evidence>
<proteinExistence type="inferred from homology"/>
<evidence type="ECO:0000259" key="5">
    <source>
        <dbReference type="SMART" id="SM00822"/>
    </source>
</evidence>
<feature type="domain" description="Ketoreductase" evidence="5">
    <location>
        <begin position="12"/>
        <end position="185"/>
    </location>
</feature>
<keyword evidence="4" id="KW-0732">Signal</keyword>
<dbReference type="SUPFAM" id="SSF51735">
    <property type="entry name" value="NAD(P)-binding Rossmann-fold domains"/>
    <property type="match status" value="1"/>
</dbReference>
<dbReference type="PRINTS" id="PR00081">
    <property type="entry name" value="GDHRDH"/>
</dbReference>
<dbReference type="PRINTS" id="PR00080">
    <property type="entry name" value="SDRFAMILY"/>
</dbReference>
<evidence type="ECO:0000256" key="3">
    <source>
        <dbReference type="ARBA" id="ARBA00023002"/>
    </source>
</evidence>
<dbReference type="InterPro" id="IPR057326">
    <property type="entry name" value="KR_dom"/>
</dbReference>
<dbReference type="NCBIfam" id="NF009466">
    <property type="entry name" value="PRK12826.1-2"/>
    <property type="match status" value="1"/>
</dbReference>
<keyword evidence="3" id="KW-0560">Oxidoreductase</keyword>
<evidence type="ECO:0000256" key="2">
    <source>
        <dbReference type="ARBA" id="ARBA00006484"/>
    </source>
</evidence>
<sequence>MASLGTGLLLGRLALVTGGGSGIGRATSLALAREGAKVAVADIHFANAEQTVRDLGQINDKYAPFQVDVSQEGDVRKLFDSIVSRFSVAPSIVVNSAGITRDNMLLQMEVSDFDRVIAVNLKGTWLVCQAAARLMIDNNASNCSIINISSIVGKVGNIGQTNYCASKAGVLGLTKSLALELVKQKIRCNVIQPGFTQSPMTGKLPERFKDKMLQMVPMRRMGTAEEVAEVAIFLASDRSSYMTGATVEVTGGLAL</sequence>
<reference evidence="7" key="1">
    <citation type="submission" date="2025-08" db="UniProtKB">
        <authorList>
            <consortium name="RefSeq"/>
        </authorList>
    </citation>
    <scope>IDENTIFICATION</scope>
</reference>
<protein>
    <submittedName>
        <fullName evidence="7">Estradiol 17-beta-dehydrogenase 8-like isoform X1</fullName>
    </submittedName>
</protein>
<evidence type="ECO:0000256" key="1">
    <source>
        <dbReference type="ARBA" id="ARBA00005194"/>
    </source>
</evidence>
<dbReference type="Proteomes" id="UP000695022">
    <property type="component" value="Unplaced"/>
</dbReference>
<dbReference type="PROSITE" id="PS00061">
    <property type="entry name" value="ADH_SHORT"/>
    <property type="match status" value="1"/>
</dbReference>
<dbReference type="PANTHER" id="PTHR42760:SF83">
    <property type="entry name" value="(3R)-3-HYDROXYACYL-COA DEHYDROGENASE"/>
    <property type="match status" value="1"/>
</dbReference>
<name>A0ABM1FBP6_PRICU</name>
<dbReference type="PANTHER" id="PTHR42760">
    <property type="entry name" value="SHORT-CHAIN DEHYDROGENASES/REDUCTASES FAMILY MEMBER"/>
    <property type="match status" value="1"/>
</dbReference>
<evidence type="ECO:0000256" key="4">
    <source>
        <dbReference type="SAM" id="SignalP"/>
    </source>
</evidence>
<feature type="chain" id="PRO_5046057184" evidence="4">
    <location>
        <begin position="19"/>
        <end position="255"/>
    </location>
</feature>
<dbReference type="GeneID" id="106821530"/>
<dbReference type="InterPro" id="IPR036291">
    <property type="entry name" value="NAD(P)-bd_dom_sf"/>
</dbReference>
<dbReference type="InterPro" id="IPR020904">
    <property type="entry name" value="Sc_DH/Rdtase_CS"/>
</dbReference>
<comment type="pathway">
    <text evidence="1">Lipid metabolism; fatty acid biosynthesis.</text>
</comment>
<keyword evidence="6" id="KW-1185">Reference proteome</keyword>
<gene>
    <name evidence="7" type="primary">LOC106821530</name>
</gene>
<dbReference type="RefSeq" id="XP_014681867.1">
    <property type="nucleotide sequence ID" value="XM_014826381.1"/>
</dbReference>
<dbReference type="Gene3D" id="3.40.50.720">
    <property type="entry name" value="NAD(P)-binding Rossmann-like Domain"/>
    <property type="match status" value="1"/>
</dbReference>
<feature type="signal peptide" evidence="4">
    <location>
        <begin position="1"/>
        <end position="18"/>
    </location>
</feature>
<comment type="similarity">
    <text evidence="2">Belongs to the short-chain dehydrogenases/reductases (SDR) family.</text>
</comment>
<organism evidence="6 7">
    <name type="scientific">Priapulus caudatus</name>
    <name type="common">Priapulid worm</name>
    <dbReference type="NCBI Taxonomy" id="37621"/>
    <lineage>
        <taxon>Eukaryota</taxon>
        <taxon>Metazoa</taxon>
        <taxon>Ecdysozoa</taxon>
        <taxon>Scalidophora</taxon>
        <taxon>Priapulida</taxon>
        <taxon>Priapulimorpha</taxon>
        <taxon>Priapulimorphida</taxon>
        <taxon>Priapulidae</taxon>
        <taxon>Priapulus</taxon>
    </lineage>
</organism>